<name>A0A6N9UG20_STRHA</name>
<dbReference type="Pfam" id="PF03965">
    <property type="entry name" value="Penicillinase_R"/>
    <property type="match status" value="1"/>
</dbReference>
<reference evidence="5 6" key="1">
    <citation type="submission" date="2020-01" db="EMBL/GenBank/DDBJ databases">
        <title>Insect and environment-associated Actinomycetes.</title>
        <authorList>
            <person name="Currrie C."/>
            <person name="Chevrette M."/>
            <person name="Carlson C."/>
            <person name="Stubbendieck R."/>
            <person name="Wendt-Pienkowski E."/>
        </authorList>
    </citation>
    <scope>NUCLEOTIDE SEQUENCE [LARGE SCALE GENOMIC DNA]</scope>
    <source>
        <strain evidence="5 6">SID11342</strain>
    </source>
</reference>
<gene>
    <name evidence="5" type="ORF">G3I29_31530</name>
</gene>
<evidence type="ECO:0000256" key="3">
    <source>
        <dbReference type="ARBA" id="ARBA00023125"/>
    </source>
</evidence>
<evidence type="ECO:0000256" key="2">
    <source>
        <dbReference type="ARBA" id="ARBA00023015"/>
    </source>
</evidence>
<dbReference type="SUPFAM" id="SSF46785">
    <property type="entry name" value="Winged helix' DNA-binding domain"/>
    <property type="match status" value="1"/>
</dbReference>
<dbReference type="GO" id="GO:0003677">
    <property type="term" value="F:DNA binding"/>
    <property type="evidence" value="ECO:0007669"/>
    <property type="project" value="UniProtKB-KW"/>
</dbReference>
<evidence type="ECO:0000313" key="6">
    <source>
        <dbReference type="Proteomes" id="UP000471293"/>
    </source>
</evidence>
<organism evidence="5 6">
    <name type="scientific">Streptomyces halstedii</name>
    <dbReference type="NCBI Taxonomy" id="1944"/>
    <lineage>
        <taxon>Bacteria</taxon>
        <taxon>Bacillati</taxon>
        <taxon>Actinomycetota</taxon>
        <taxon>Actinomycetes</taxon>
        <taxon>Kitasatosporales</taxon>
        <taxon>Streptomycetaceae</taxon>
        <taxon>Streptomyces</taxon>
    </lineage>
</organism>
<dbReference type="GO" id="GO:0045892">
    <property type="term" value="P:negative regulation of DNA-templated transcription"/>
    <property type="evidence" value="ECO:0007669"/>
    <property type="project" value="InterPro"/>
</dbReference>
<protein>
    <submittedName>
        <fullName evidence="5">BlaI/MecI/CopY family transcriptional regulator</fullName>
    </submittedName>
</protein>
<evidence type="ECO:0000313" key="5">
    <source>
        <dbReference type="EMBL" id="NEA19905.1"/>
    </source>
</evidence>
<sequence length="164" mass="17860">MVHLSVLAVDRGPKPGPRSKIYNTVEIKGEAVEGRRHVTQTDPHRGRRAQGALETQVLRALHDAGVPVTAGWVREHLTAGLAYTTVMTVLARLLAKNAVTRRREGRSFVWVPAADQAGLAALKMHRVLDGEQDRRAVLASFITALPADDEQVLRELLHQAGDGG</sequence>
<comment type="similarity">
    <text evidence="1">Belongs to the BlaI transcriptional regulatory family.</text>
</comment>
<dbReference type="InterPro" id="IPR005650">
    <property type="entry name" value="BlaI_family"/>
</dbReference>
<evidence type="ECO:0000256" key="1">
    <source>
        <dbReference type="ARBA" id="ARBA00011046"/>
    </source>
</evidence>
<dbReference type="InterPro" id="IPR036388">
    <property type="entry name" value="WH-like_DNA-bd_sf"/>
</dbReference>
<comment type="caution">
    <text evidence="5">The sequence shown here is derived from an EMBL/GenBank/DDBJ whole genome shotgun (WGS) entry which is preliminary data.</text>
</comment>
<dbReference type="Gene3D" id="1.10.10.10">
    <property type="entry name" value="Winged helix-like DNA-binding domain superfamily/Winged helix DNA-binding domain"/>
    <property type="match status" value="1"/>
</dbReference>
<evidence type="ECO:0000256" key="4">
    <source>
        <dbReference type="ARBA" id="ARBA00023163"/>
    </source>
</evidence>
<keyword evidence="2" id="KW-0805">Transcription regulation</keyword>
<keyword evidence="3" id="KW-0238">DNA-binding</keyword>
<proteinExistence type="inferred from homology"/>
<dbReference type="InterPro" id="IPR036390">
    <property type="entry name" value="WH_DNA-bd_sf"/>
</dbReference>
<dbReference type="EMBL" id="JAAGLQ010000661">
    <property type="protein sequence ID" value="NEA19905.1"/>
    <property type="molecule type" value="Genomic_DNA"/>
</dbReference>
<keyword evidence="4" id="KW-0804">Transcription</keyword>
<dbReference type="Proteomes" id="UP000471293">
    <property type="component" value="Unassembled WGS sequence"/>
</dbReference>
<dbReference type="AlphaFoldDB" id="A0A6N9UG20"/>
<accession>A0A6N9UG20</accession>